<dbReference type="EMBL" id="DTFF01000022">
    <property type="protein sequence ID" value="HGI87288.1"/>
    <property type="molecule type" value="Genomic_DNA"/>
</dbReference>
<dbReference type="AlphaFoldDB" id="A0A7C4FH27"/>
<keyword evidence="1" id="KW-0812">Transmembrane</keyword>
<keyword evidence="1" id="KW-1133">Transmembrane helix</keyword>
<comment type="caution">
    <text evidence="2">The sequence shown here is derived from an EMBL/GenBank/DDBJ whole genome shotgun (WGS) entry which is preliminary data.</text>
</comment>
<sequence length="227" mass="25740">MAETSIIVRLQCKDKESWVKLVMKSALNAIDLCPEPYTEDEVRELNSVLKHSNRFLLAYATPIISIAFLLAGRAITLFRKIHSLRIELTLNSEASSTIKSFLTDHSNIEDIITRLLHSVLNTEIESNVVGALVKHQKENTITIIAKGITYSNKKKMYTFRVNLITENNSIQMFSSALIELLKNPITILKGFLTPLDLGKVEGLYIIIMAKMLEKPLLKIEEIIWETI</sequence>
<feature type="transmembrane region" description="Helical" evidence="1">
    <location>
        <begin position="56"/>
        <end position="78"/>
    </location>
</feature>
<keyword evidence="1" id="KW-0472">Membrane</keyword>
<protein>
    <submittedName>
        <fullName evidence="2">Uncharacterized protein</fullName>
    </submittedName>
</protein>
<organism evidence="2">
    <name type="scientific">Ignisphaera aggregans</name>
    <dbReference type="NCBI Taxonomy" id="334771"/>
    <lineage>
        <taxon>Archaea</taxon>
        <taxon>Thermoproteota</taxon>
        <taxon>Thermoprotei</taxon>
        <taxon>Desulfurococcales</taxon>
        <taxon>Desulfurococcaceae</taxon>
        <taxon>Ignisphaera</taxon>
    </lineage>
</organism>
<name>A0A7C4FH27_9CREN</name>
<accession>A0A7C4FH27</accession>
<proteinExistence type="predicted"/>
<reference evidence="2" key="1">
    <citation type="journal article" date="2020" name="mSystems">
        <title>Genome- and Community-Level Interaction Insights into Carbon Utilization and Element Cycling Functions of Hydrothermarchaeota in Hydrothermal Sediment.</title>
        <authorList>
            <person name="Zhou Z."/>
            <person name="Liu Y."/>
            <person name="Xu W."/>
            <person name="Pan J."/>
            <person name="Luo Z.H."/>
            <person name="Li M."/>
        </authorList>
    </citation>
    <scope>NUCLEOTIDE SEQUENCE [LARGE SCALE GENOMIC DNA]</scope>
    <source>
        <strain evidence="2">SpSt-732</strain>
    </source>
</reference>
<gene>
    <name evidence="2" type="ORF">ENV14_02675</name>
</gene>
<evidence type="ECO:0000313" key="2">
    <source>
        <dbReference type="EMBL" id="HGI87288.1"/>
    </source>
</evidence>
<evidence type="ECO:0000256" key="1">
    <source>
        <dbReference type="SAM" id="Phobius"/>
    </source>
</evidence>